<keyword evidence="10" id="KW-1185">Reference proteome</keyword>
<organism evidence="9 11">
    <name type="scientific">Streptococcus iniae</name>
    <name type="common">Streptococcus shiloi</name>
    <dbReference type="NCBI Taxonomy" id="1346"/>
    <lineage>
        <taxon>Bacteria</taxon>
        <taxon>Bacillati</taxon>
        <taxon>Bacillota</taxon>
        <taxon>Bacilli</taxon>
        <taxon>Lactobacillales</taxon>
        <taxon>Streptococcaceae</taxon>
        <taxon>Streptococcus</taxon>
    </lineage>
</organism>
<feature type="binding site" evidence="6">
    <location>
        <position position="84"/>
    </location>
    <ligand>
        <name>Zn(2+)</name>
        <dbReference type="ChEBI" id="CHEBI:29105"/>
    </ligand>
</feature>
<reference evidence="9 11" key="2">
    <citation type="submission" date="2018-06" db="EMBL/GenBank/DDBJ databases">
        <title>Mutators as drivers of adaptation in pathogenic bacteria and a risk factor for host jumps and vaccine escape.</title>
        <authorList>
            <person name="Barnes A.C."/>
            <person name="Silayeva O."/>
        </authorList>
    </citation>
    <scope>NUCLEOTIDE SEQUENCE [LARGE SCALE GENOMIC DNA]</scope>
    <source>
        <strain evidence="9 11">QMA0445</strain>
    </source>
</reference>
<evidence type="ECO:0000256" key="5">
    <source>
        <dbReference type="ARBA" id="ARBA00022880"/>
    </source>
</evidence>
<dbReference type="GO" id="GO:0006260">
    <property type="term" value="P:DNA replication"/>
    <property type="evidence" value="ECO:0007669"/>
    <property type="project" value="UniProtKB-KW"/>
</dbReference>
<comment type="cofactor">
    <cofactor evidence="6">
        <name>Zn(2+)</name>
        <dbReference type="ChEBI" id="CHEBI:29105"/>
    </cofactor>
    <text evidence="6">Binds 1 zinc ion per subunit.</text>
</comment>
<proteinExistence type="inferred from homology"/>
<comment type="function">
    <text evidence="6">Involved in control of chromosome replication initiation. Inhibits the cooperative binding of DnaA to the oriC region, thus negatively regulating initiation of chromosome replication. Inhibits the ability of DnaA-ATP to form a helix on DNA; does not disassemble preformed DnaA-DNA helices. Decreases the residence time of DnaA on the chromosome at its binding sites (oriC, replication forks and promoter-binding sites). Tethers DnaA to the replication machinery via the DNA polymerase beta sliding clamp subunit (dnaN). Associates with oriC and other DnaA targets on the chromosome in a DnaA-dependent manner.</text>
</comment>
<evidence type="ECO:0000313" key="11">
    <source>
        <dbReference type="Proteomes" id="UP000269148"/>
    </source>
</evidence>
<evidence type="ECO:0000256" key="1">
    <source>
        <dbReference type="ARBA" id="ARBA00022490"/>
    </source>
</evidence>
<sequence length="110" mass="13085">MVNKRELFDAFDGFSQNLMVTLADIEAMKKQVQAMLEENTVLRIENTKLRDRLNQLEQENIAKSPTSHNHGKDHLESIYEEGFHICNFFYGQRRENDEECMFCRELLDRK</sequence>
<feature type="binding site" evidence="6">
    <location>
        <position position="103"/>
    </location>
    <ligand>
        <name>Zn(2+)</name>
        <dbReference type="ChEBI" id="CHEBI:29105"/>
    </ligand>
</feature>
<dbReference type="Proteomes" id="UP000269148">
    <property type="component" value="Unassembled WGS sequence"/>
</dbReference>
<evidence type="ECO:0000256" key="2">
    <source>
        <dbReference type="ARBA" id="ARBA00022705"/>
    </source>
</evidence>
<dbReference type="GO" id="GO:0008156">
    <property type="term" value="P:negative regulation of DNA replication"/>
    <property type="evidence" value="ECO:0007669"/>
    <property type="project" value="UniProtKB-UniRule"/>
</dbReference>
<protein>
    <recommendedName>
        <fullName evidence="6">Replication initiation control protein YabA</fullName>
    </recommendedName>
</protein>
<dbReference type="AlphaFoldDB" id="A0A3L8GG22"/>
<dbReference type="InterPro" id="IPR010377">
    <property type="entry name" value="YabA"/>
</dbReference>
<evidence type="ECO:0000256" key="3">
    <source>
        <dbReference type="ARBA" id="ARBA00022723"/>
    </source>
</evidence>
<comment type="subunit">
    <text evidence="6">Homotetramer. Interacts with both DnaA and DnaN, acting as a bridge between these two proteins.</text>
</comment>
<feature type="binding site" evidence="6">
    <location>
        <position position="100"/>
    </location>
    <ligand>
        <name>Zn(2+)</name>
        <dbReference type="ChEBI" id="CHEBI:29105"/>
    </ligand>
</feature>
<dbReference type="GO" id="GO:0008270">
    <property type="term" value="F:zinc ion binding"/>
    <property type="evidence" value="ECO:0007669"/>
    <property type="project" value="UniProtKB-UniRule"/>
</dbReference>
<feature type="binding site" evidence="6">
    <location>
        <position position="86"/>
    </location>
    <ligand>
        <name>Zn(2+)</name>
        <dbReference type="ChEBI" id="CHEBI:29105"/>
    </ligand>
</feature>
<evidence type="ECO:0000256" key="4">
    <source>
        <dbReference type="ARBA" id="ARBA00022833"/>
    </source>
</evidence>
<dbReference type="KEGG" id="siz:SI82_07265"/>
<keyword evidence="5 6" id="KW-0236">DNA replication inhibitor</keyword>
<dbReference type="Pfam" id="PF06156">
    <property type="entry name" value="YabA"/>
    <property type="match status" value="1"/>
</dbReference>
<evidence type="ECO:0000313" key="8">
    <source>
        <dbReference type="EMBL" id="AHY16229.1"/>
    </source>
</evidence>
<accession>A0A3L8GG22</accession>
<keyword evidence="4 6" id="KW-0862">Zinc</keyword>
<keyword evidence="1 6" id="KW-0963">Cytoplasm</keyword>
<evidence type="ECO:0000313" key="9">
    <source>
        <dbReference type="EMBL" id="RLU55965.1"/>
    </source>
</evidence>
<dbReference type="HAMAP" id="MF_01159">
    <property type="entry name" value="YabA"/>
    <property type="match status" value="1"/>
</dbReference>
<feature type="coiled-coil region" evidence="7">
    <location>
        <begin position="25"/>
        <end position="59"/>
    </location>
</feature>
<dbReference type="OrthoDB" id="2112130at2"/>
<comment type="similarity">
    <text evidence="6">Belongs to the YabA family.</text>
</comment>
<evidence type="ECO:0000313" key="10">
    <source>
        <dbReference type="Proteomes" id="UP000025245"/>
    </source>
</evidence>
<keyword evidence="3 6" id="KW-0479">Metal-binding</keyword>
<keyword evidence="7" id="KW-0175">Coiled coil</keyword>
<comment type="subcellular location">
    <subcellularLocation>
        <location evidence="6">Cytoplasm</location>
        <location evidence="6">Nucleoid</location>
    </subcellularLocation>
    <text evidence="6">Localizes in tight foci, which correspond to the replisome at mid-cell throughout the cell cycle.</text>
</comment>
<reference evidence="8 10" key="1">
    <citation type="journal article" date="2014" name="Genome Announc.">
        <title>Complete Genome Sequence of a Virulent Strain, Streptococcus iniae ISET0901, Isolated from Diseased Tilapia.</title>
        <authorList>
            <person name="Pridgeon J.W."/>
            <person name="Zhang D."/>
            <person name="Zhang L."/>
        </authorList>
    </citation>
    <scope>NUCLEOTIDE SEQUENCE [LARGE SCALE GENOMIC DNA]</scope>
    <source>
        <strain evidence="8 10">ISET0901</strain>
    </source>
</reference>
<dbReference type="KEGG" id="sio:DW64_07145"/>
<dbReference type="NCBIfam" id="NF009640">
    <property type="entry name" value="PRK13169.1-1"/>
    <property type="match status" value="1"/>
</dbReference>
<dbReference type="Proteomes" id="UP000025245">
    <property type="component" value="Chromosome"/>
</dbReference>
<dbReference type="PIRSF" id="PIRSF021439">
    <property type="entry name" value="DUF972"/>
    <property type="match status" value="1"/>
</dbReference>
<dbReference type="STRING" id="1346.BMF34_07190"/>
<dbReference type="KEGG" id="siq:DQ08_07160"/>
<keyword evidence="2 6" id="KW-0235">DNA replication</keyword>
<evidence type="ECO:0000256" key="6">
    <source>
        <dbReference type="HAMAP-Rule" id="MF_01159"/>
    </source>
</evidence>
<dbReference type="GO" id="GO:0043590">
    <property type="term" value="C:bacterial nucleoid"/>
    <property type="evidence" value="ECO:0007669"/>
    <property type="project" value="UniProtKB-UniRule"/>
</dbReference>
<gene>
    <name evidence="6" type="primary">yabA</name>
    <name evidence="9" type="ORF">DIY07_07345</name>
    <name evidence="8" type="ORF">DQ08_07160</name>
</gene>
<dbReference type="EMBL" id="QLQD01000065">
    <property type="protein sequence ID" value="RLU55965.1"/>
    <property type="molecule type" value="Genomic_DNA"/>
</dbReference>
<name>A0A3L8GG22_STRIN</name>
<evidence type="ECO:0000256" key="7">
    <source>
        <dbReference type="SAM" id="Coils"/>
    </source>
</evidence>
<dbReference type="EMBL" id="CP007586">
    <property type="protein sequence ID" value="AHY16229.1"/>
    <property type="molecule type" value="Genomic_DNA"/>
</dbReference>